<comment type="caution">
    <text evidence="2">The sequence shown here is derived from an EMBL/GenBank/DDBJ whole genome shotgun (WGS) entry which is preliminary data.</text>
</comment>
<dbReference type="AlphaFoldDB" id="A0AAW0MJU4"/>
<dbReference type="Proteomes" id="UP001460270">
    <property type="component" value="Unassembled WGS sequence"/>
</dbReference>
<feature type="compositionally biased region" description="Basic and acidic residues" evidence="1">
    <location>
        <begin position="30"/>
        <end position="39"/>
    </location>
</feature>
<evidence type="ECO:0000313" key="2">
    <source>
        <dbReference type="EMBL" id="KAK7878434.1"/>
    </source>
</evidence>
<name>A0AAW0MJU4_9GOBI</name>
<keyword evidence="3" id="KW-1185">Reference proteome</keyword>
<organism evidence="2 3">
    <name type="scientific">Mugilogobius chulae</name>
    <name type="common">yellowstripe goby</name>
    <dbReference type="NCBI Taxonomy" id="88201"/>
    <lineage>
        <taxon>Eukaryota</taxon>
        <taxon>Metazoa</taxon>
        <taxon>Chordata</taxon>
        <taxon>Craniata</taxon>
        <taxon>Vertebrata</taxon>
        <taxon>Euteleostomi</taxon>
        <taxon>Actinopterygii</taxon>
        <taxon>Neopterygii</taxon>
        <taxon>Teleostei</taxon>
        <taxon>Neoteleostei</taxon>
        <taxon>Acanthomorphata</taxon>
        <taxon>Gobiaria</taxon>
        <taxon>Gobiiformes</taxon>
        <taxon>Gobioidei</taxon>
        <taxon>Gobiidae</taxon>
        <taxon>Gobionellinae</taxon>
        <taxon>Mugilogobius</taxon>
    </lineage>
</organism>
<feature type="compositionally biased region" description="Acidic residues" evidence="1">
    <location>
        <begin position="40"/>
        <end position="49"/>
    </location>
</feature>
<proteinExistence type="predicted"/>
<evidence type="ECO:0000313" key="3">
    <source>
        <dbReference type="Proteomes" id="UP001460270"/>
    </source>
</evidence>
<protein>
    <submittedName>
        <fullName evidence="2">Uncharacterized protein</fullName>
    </submittedName>
</protein>
<gene>
    <name evidence="2" type="ORF">WMY93_034321</name>
</gene>
<reference evidence="3" key="1">
    <citation type="submission" date="2024-04" db="EMBL/GenBank/DDBJ databases">
        <title>Salinicola lusitanus LLJ914,a marine bacterium isolated from the Okinawa Trough.</title>
        <authorList>
            <person name="Li J."/>
        </authorList>
    </citation>
    <scope>NUCLEOTIDE SEQUENCE [LARGE SCALE GENOMIC DNA]</scope>
</reference>
<feature type="region of interest" description="Disordered" evidence="1">
    <location>
        <begin position="17"/>
        <end position="68"/>
    </location>
</feature>
<evidence type="ECO:0000256" key="1">
    <source>
        <dbReference type="SAM" id="MobiDB-lite"/>
    </source>
</evidence>
<sequence>MSVSSWINNGKRPLFVHSLRPRALQPEAAPRQRESKEAEEAAAEEEEDTTACLSEAEPSSGHRQRANTAAIPRCVHDLRRTLELSPQPHTETLNFSRAGEAARNVGVVAASCTADLLYIRGVYDK</sequence>
<dbReference type="EMBL" id="JBBPFD010000508">
    <property type="protein sequence ID" value="KAK7878434.1"/>
    <property type="molecule type" value="Genomic_DNA"/>
</dbReference>
<accession>A0AAW0MJU4</accession>